<reference evidence="9" key="2">
    <citation type="submission" date="2015-07" db="EMBL/GenBank/DDBJ databases">
        <title>The genome sequence of Plasmodium falciparum RAJ116.</title>
        <authorList>
            <consortium name="The Broad Institute Genome Sequencing Platform"/>
            <person name="Volkman S.K."/>
            <person name="Neafsey D.E."/>
            <person name="Dash A.P."/>
            <person name="Chitnis C.E."/>
            <person name="Hartl D.L."/>
            <person name="Young S.K."/>
            <person name="Kodira C.D."/>
            <person name="Zeng Q."/>
            <person name="Koehrsen M."/>
            <person name="Godfrey P."/>
            <person name="Alvarado L."/>
            <person name="Berlin A."/>
            <person name="Borenstein D."/>
            <person name="Chen Z."/>
            <person name="Engels R."/>
            <person name="Freedman E."/>
            <person name="Gellesch M."/>
            <person name="Goldberg J."/>
            <person name="Griggs A."/>
            <person name="Gujja S."/>
            <person name="Heiman D."/>
            <person name="Hepburn T."/>
            <person name="Howarth C."/>
            <person name="Jen D."/>
            <person name="Larson L."/>
            <person name="Lewis B."/>
            <person name="Mehta T."/>
            <person name="Park D."/>
            <person name="Pearson M."/>
            <person name="Roberts A."/>
            <person name="Saif S."/>
            <person name="Shea T."/>
            <person name="Shenoy N."/>
            <person name="Sisk P."/>
            <person name="Stolte C."/>
            <person name="Sykes S."/>
            <person name="Walk T."/>
            <person name="White J."/>
            <person name="Yandava C."/>
            <person name="Wirth D.F."/>
            <person name="Nusbaum C."/>
            <person name="Birren B."/>
        </authorList>
    </citation>
    <scope>NUCLEOTIDE SEQUENCE [LARGE SCALE GENOMIC DNA]</scope>
    <source>
        <strain evidence="9">RAJ116</strain>
    </source>
</reference>
<dbReference type="FunFam" id="1.20.58.1930:FF:000001">
    <property type="entry name" value="Erythrocyte membrane protein 1, PfEMP1"/>
    <property type="match status" value="1"/>
</dbReference>
<feature type="compositionally biased region" description="Polar residues" evidence="1">
    <location>
        <begin position="1574"/>
        <end position="1589"/>
    </location>
</feature>
<evidence type="ECO:0000259" key="3">
    <source>
        <dbReference type="Pfam" id="PF05424"/>
    </source>
</evidence>
<evidence type="ECO:0000313" key="8">
    <source>
        <dbReference type="EMBL" id="KNC35851.1"/>
    </source>
</evidence>
<feature type="region of interest" description="Disordered" evidence="1">
    <location>
        <begin position="1106"/>
        <end position="1144"/>
    </location>
</feature>
<dbReference type="FunFam" id="1.10.1900.40:FF:000001">
    <property type="entry name" value="Erythrocyte membrane protein 1"/>
    <property type="match status" value="1"/>
</dbReference>
<evidence type="ECO:0000313" key="9">
    <source>
        <dbReference type="Proteomes" id="UP000054566"/>
    </source>
</evidence>
<dbReference type="InterPro" id="IPR004258">
    <property type="entry name" value="DBL"/>
</dbReference>
<dbReference type="Gene3D" id="1.20.1310.20">
    <property type="entry name" value="Duffy-antigen binding domain"/>
    <property type="match status" value="2"/>
</dbReference>
<dbReference type="Gene3D" id="1.20.58.830">
    <property type="match status" value="3"/>
</dbReference>
<dbReference type="Pfam" id="PF05424">
    <property type="entry name" value="Duffy_binding"/>
    <property type="match status" value="2"/>
</dbReference>
<feature type="domain" description="Duffy-binding-like" evidence="2">
    <location>
        <begin position="614"/>
        <end position="777"/>
    </location>
</feature>
<evidence type="ECO:0000259" key="2">
    <source>
        <dbReference type="Pfam" id="PF03011"/>
    </source>
</evidence>
<dbReference type="FunFam" id="1.20.58.830:FF:000001">
    <property type="entry name" value="Erythrocyte membrane protein 1, PfEMP1"/>
    <property type="match status" value="1"/>
</dbReference>
<dbReference type="InterPro" id="IPR029211">
    <property type="entry name" value="PfEMP1_ATS"/>
</dbReference>
<feature type="compositionally biased region" description="Low complexity" evidence="1">
    <location>
        <begin position="838"/>
        <end position="857"/>
    </location>
</feature>
<feature type="compositionally biased region" description="Basic and acidic residues" evidence="1">
    <location>
        <begin position="1615"/>
        <end position="1653"/>
    </location>
</feature>
<feature type="region of interest" description="Disordered" evidence="1">
    <location>
        <begin position="2063"/>
        <end position="2116"/>
    </location>
</feature>
<dbReference type="Gene3D" id="1.20.58.1930">
    <property type="match status" value="1"/>
</dbReference>
<feature type="domain" description="Duffy-antigen binding" evidence="3">
    <location>
        <begin position="106"/>
        <end position="285"/>
    </location>
</feature>
<dbReference type="Gene3D" id="1.10.1900.40">
    <property type="entry name" value="Acidic terminal segments, variant surface antigen of PfEMP1"/>
    <property type="match status" value="2"/>
</dbReference>
<dbReference type="InterPro" id="IPR044932">
    <property type="entry name" value="PfEMP1_ATS_sf"/>
</dbReference>
<feature type="domain" description="Plasmodium falciparum erythrocyte membrane protein 1 acidic terminal segment" evidence="4">
    <location>
        <begin position="1739"/>
        <end position="2151"/>
    </location>
</feature>
<dbReference type="OrthoDB" id="378847at2759"/>
<dbReference type="SUPFAM" id="SSF140924">
    <property type="entry name" value="Duffy binding domain-like"/>
    <property type="match status" value="4"/>
</dbReference>
<dbReference type="EMBL" id="GG663937">
    <property type="protein sequence ID" value="KNC35851.1"/>
    <property type="molecule type" value="Genomic_DNA"/>
</dbReference>
<evidence type="ECO:0000259" key="6">
    <source>
        <dbReference type="Pfam" id="PF18562"/>
    </source>
</evidence>
<dbReference type="Pfam" id="PF22672">
    <property type="entry name" value="DBL_C"/>
    <property type="match status" value="2"/>
</dbReference>
<feature type="domain" description="Duffy-antigen binding" evidence="3">
    <location>
        <begin position="902"/>
        <end position="1098"/>
    </location>
</feature>
<feature type="region of interest" description="Disordered" evidence="1">
    <location>
        <begin position="967"/>
        <end position="994"/>
    </location>
</feature>
<feature type="domain" description="Duffy-binding-like" evidence="7">
    <location>
        <begin position="289"/>
        <end position="449"/>
    </location>
</feature>
<evidence type="ECO:0000259" key="5">
    <source>
        <dbReference type="Pfam" id="PF15447"/>
    </source>
</evidence>
<organism evidence="8 9">
    <name type="scientific">Plasmodium falciparum RAJ116</name>
    <dbReference type="NCBI Taxonomy" id="580058"/>
    <lineage>
        <taxon>Eukaryota</taxon>
        <taxon>Sar</taxon>
        <taxon>Alveolata</taxon>
        <taxon>Apicomplexa</taxon>
        <taxon>Aconoidasida</taxon>
        <taxon>Haemosporida</taxon>
        <taxon>Plasmodiidae</taxon>
        <taxon>Plasmodium</taxon>
        <taxon>Plasmodium (Laverania)</taxon>
    </lineage>
</organism>
<dbReference type="FunFam" id="1.10.1900.40:FF:000002">
    <property type="entry name" value="Erythrocyte membrane protein 1, PfEMP1"/>
    <property type="match status" value="1"/>
</dbReference>
<feature type="domain" description="Plasmodium falciparum erythrocyte membrane protein-1 N-terminal segment" evidence="5">
    <location>
        <begin position="11"/>
        <end position="46"/>
    </location>
</feature>
<sequence>MVQKGGGGTQDAKHVLDSIGGIIQKQAQDAADQYREKLKGHLLNATYRGIRTRVTNVCDLDYNYETSATTGNTYPCLNRSRVRFSDTEGAYCSRRGIKGNNTGSGGACAPYRRLHVCDKNLEQIQPHQINNTDNLLADVCLAAKHEGESLVDKHEEYKKTHKDSNICTILARSFADIGDIVRGRDLFLGHQQRKKKLEERLEAMFENIKNNNEDKLGHLSTEKVREYWWALNRVQVWKAITCAADDNDKYSKIADDGSTLWNEKCGHHVNQDVPTNLDYVPQYLRWFEEWAEDFCRKKKKYVDIVKKYCRGERDGEKYCSRNGYDCEKTKRAIGRLRMGNQCISCLYACNPYVDWIDNQRKQFLKQKEQFLKQKERYDNVISGASRSSRKTLAATTTNYDGYEKIFYEKLKAGGYPNVHDFLKKLSNEDVCKRVDDEEGGKINFAEKHDNNNNDETKGTFYRSKYCQPCPLCGMKKKDDGSGWEEKNNGMCKSGNLYRPKVGKDGTPIKILKSGEKQKEIETKLKAFCNQTNGDTTNAPSGGVGGGNSNSSLYDPWKCYKEDDIEKHGDDDDDDVNEVTGAGGLCILENKNKNERSETNSQKEPDEIQKTFNDFFYYWVAHMLKDSIHWRTKKLVKCLKNGNTIKCGKNCKDDCDCYKRWIGKKENEWKAIKDHFGKQDFGSPGGILGEGMRSPDFVLKTVLELEFANENTKEDKENNVSAEEAKEIQHLRKMLQETADGVGTGVGGTGSANGQKTLMDKLIDYEKDEAEKCKDCPKPQQNPSSGGRSLPPSSPAVPVEDESEEEEEEDEEHGPDGDELQDAVVEEPEAEEKTETAKDSATAETQQPPQPAATTTPTVDVCATVKKALEDNLSEACEQKYGHPQRHWGWKCISATTGDKGATCIPPRRRKLYLGGFKRLTDGTPVSSEPTPATASPSPSDRLLTAFVESAAVETFFLWHRYKKIKEKEEEEKQAAQGNVYKRSEDPEQNKLNGGTIPEEFKRQMFYTLGDYRDILFGDKTAIDTLKASDDNNIETIKKAIDEILSKQSRNNQQSGQKSVDPRKTWWDQNAQHIWEGMVCALSYDTDKTDDKKIKKNEQVETKLKEKLKKNGEQNGDYHYDTVTLEDDSDETGRPKETSAAASSDTPLLSHFISRPPFVRWLEEWGETFCKKRARMLKDVRDNCMEDGRRDGKLKQKYSEDGEQCDRRDTSNEGLFAELDKPSCATPCRLYKKWIERKRTEYDKQSNAYEQQKTKYQRETKGAGPNNGDNGFCGTVQRWPNAAAFLQRLAPCKTNNGNENEEDKLNFSQPDVTFRPATNCKPCSEFKINCQNGNCGADTNGKCNGTTNITAKDIETMGTRTDDVSMLVSDNDAKGFHDLNEACENAHIFKGIRKDVWKCDKVCGYDVCGLKKNNNDIDQKQIILIRALFKRWVENFLKDYNEIKRKISHCINNGNGSICTSDCGKKCNCVDTWITEKRKEWENIKNRYVSKNERENADSHNTLTNFLEPFTPQIAAANYKQEQKSLEELEKSLGCNCTANIENGTQKDIIDCLLDKLENLKNEIRTCQNQHVENSDHISGQNLSQCQNTPPDDEEEYENENEKKVGKEPPTFCEKVVQKEPDGTDDACKPVTDGPKKDEPKDGGETQEDKKNEIGDLPAGSTDEAPSEEPGSTPPHGVEPSQDAKEPAENKGDTKVEVKEDKTPAESQPKEKQRQATRVKPRPPITSQPEFWQLVSVSAFPWTVGVAFVALSYWLLKKKTKPRVDLFSVMEIPQNDYGMPTLKSKNRYVPYSSGKYRGKTYLYVEGDSGTDSGYTDHYSDITSSSESEYEELDINDIYPYQSPKYKTLIEVVLEPSKRDIKSNDISMNKFTDDEWNQLKHDFISNMLQNTQNTEPNILHDNVDNNTHPTMSRHNIDQKPFIMLIQDRNLLIGEEHSYNMSTNSGGNGSYSGISPISDNPDSLSDKNGPTIGNHNLYSGTDLINDALSGDYDIYDEMLKRKENELFGTNHTKHTNTYNVAKPARDDPITNQLNLFHKWLDRHRNMCEKWDKNNKVDILNKLKEKWDKDNNSGIPSDNNKRSDIPSDNNIHSDIPSGKLSDIPSDIHSGKLSDTPSDNNIHSDIPYVLNSDVSIQIHMDNPKPTNEFTYVDSDPILTLPSNPNPVENNTYVNTPTNVQIEMDVNNHKVVKEKYPISDMWDI</sequence>
<dbReference type="InterPro" id="IPR041480">
    <property type="entry name" value="CIDR1_gamma"/>
</dbReference>
<accession>A0A0L0CUD8</accession>
<reference evidence="9" key="1">
    <citation type="submission" date="2015-07" db="EMBL/GenBank/DDBJ databases">
        <title>Annotation of Plasmodium falciparum RAJ116.</title>
        <authorList>
            <consortium name="The Broad Institute Genome Sequencing Platform"/>
            <person name="Volkman S.K."/>
            <person name="Neafsey D.E."/>
            <person name="Dash A.P."/>
            <person name="Chitnis C.E."/>
            <person name="Hartl D.L."/>
            <person name="Young S.K."/>
            <person name="Zeng Q."/>
            <person name="Koehrsen M."/>
            <person name="Alvarado L."/>
            <person name="Berlin A."/>
            <person name="Borenstein D."/>
            <person name="Chapman S.B."/>
            <person name="Chen Z."/>
            <person name="Engels R."/>
            <person name="Freedman E."/>
            <person name="Gellesch M."/>
            <person name="Goldberg J."/>
            <person name="Griggs A."/>
            <person name="Gujja S."/>
            <person name="Heilman E.R."/>
            <person name="Heiman D.I."/>
            <person name="Howarth C."/>
            <person name="Jen D."/>
            <person name="Larson L."/>
            <person name="Mehta T."/>
            <person name="Neiman D."/>
            <person name="Park D."/>
            <person name="Pearson M."/>
            <person name="Roberts A."/>
            <person name="Saif S."/>
            <person name="Shea T."/>
            <person name="Shenoy N."/>
            <person name="Sisk P."/>
            <person name="Stolte C."/>
            <person name="Sykes S."/>
            <person name="Walk T."/>
            <person name="White J."/>
            <person name="Yandava C."/>
            <person name="Haas B."/>
            <person name="Henn M.R."/>
            <person name="Nusbaum C."/>
            <person name="Birren B."/>
        </authorList>
    </citation>
    <scope>NUCLEOTIDE SEQUENCE [LARGE SCALE GENOMIC DNA]</scope>
    <source>
        <strain evidence="9">RAJ116</strain>
    </source>
</reference>
<dbReference type="InterPro" id="IPR008602">
    <property type="entry name" value="Duffy-antigen-binding"/>
</dbReference>
<feature type="compositionally biased region" description="Acidic residues" evidence="1">
    <location>
        <begin position="798"/>
        <end position="829"/>
    </location>
</feature>
<feature type="compositionally biased region" description="Basic and acidic residues" evidence="1">
    <location>
        <begin position="1251"/>
        <end position="1260"/>
    </location>
</feature>
<evidence type="ECO:0000259" key="4">
    <source>
        <dbReference type="Pfam" id="PF15445"/>
    </source>
</evidence>
<name>A0A0L0CUD8_PLAFA</name>
<feature type="compositionally biased region" description="Basic and acidic residues" evidence="1">
    <location>
        <begin position="1106"/>
        <end position="1119"/>
    </location>
</feature>
<dbReference type="InterPro" id="IPR029210">
    <property type="entry name" value="PfEMP1_NTS"/>
</dbReference>
<feature type="domain" description="Duffy-binding-like" evidence="2">
    <location>
        <begin position="1427"/>
        <end position="1573"/>
    </location>
</feature>
<protein>
    <submittedName>
        <fullName evidence="8">Erythrocyte membrane protein 1</fullName>
    </submittedName>
</protein>
<feature type="domain" description="Duffy-binding-like" evidence="7">
    <location>
        <begin position="1163"/>
        <end position="1316"/>
    </location>
</feature>
<evidence type="ECO:0000256" key="1">
    <source>
        <dbReference type="SAM" id="MobiDB-lite"/>
    </source>
</evidence>
<dbReference type="GO" id="GO:0016020">
    <property type="term" value="C:membrane"/>
    <property type="evidence" value="ECO:0007669"/>
    <property type="project" value="InterPro"/>
</dbReference>
<dbReference type="InterPro" id="IPR042202">
    <property type="entry name" value="Duffy-ag-bd_sf"/>
</dbReference>
<dbReference type="Pfam" id="PF18562">
    <property type="entry name" value="CIDR1_gamma"/>
    <property type="match status" value="1"/>
</dbReference>
<feature type="domain" description="Cysteine-rich interdomain region 1 gamma" evidence="6">
    <location>
        <begin position="1360"/>
        <end position="1411"/>
    </location>
</feature>
<feature type="compositionally biased region" description="Basic and acidic residues" evidence="1">
    <location>
        <begin position="1681"/>
        <end position="1713"/>
    </location>
</feature>
<proteinExistence type="predicted"/>
<dbReference type="GO" id="GO:0046789">
    <property type="term" value="F:host cell surface receptor binding"/>
    <property type="evidence" value="ECO:0007669"/>
    <property type="project" value="InterPro"/>
</dbReference>
<gene>
    <name evidence="8" type="ORF">PFLG_00921</name>
</gene>
<dbReference type="FunFam" id="1.20.58.830:FF:000004">
    <property type="entry name" value="Erythrocyte membrane protein 1, PfEMP1"/>
    <property type="match status" value="1"/>
</dbReference>
<dbReference type="Proteomes" id="UP000054566">
    <property type="component" value="Unassembled WGS sequence"/>
</dbReference>
<evidence type="ECO:0000259" key="7">
    <source>
        <dbReference type="Pfam" id="PF22672"/>
    </source>
</evidence>
<dbReference type="Pfam" id="PF15447">
    <property type="entry name" value="NTS"/>
    <property type="match status" value="1"/>
</dbReference>
<dbReference type="Pfam" id="PF15445">
    <property type="entry name" value="ATS"/>
    <property type="match status" value="1"/>
</dbReference>
<feature type="region of interest" description="Disordered" evidence="1">
    <location>
        <begin position="769"/>
        <end position="857"/>
    </location>
</feature>
<feature type="region of interest" description="Disordered" evidence="1">
    <location>
        <begin position="1244"/>
        <end position="1272"/>
    </location>
</feature>
<feature type="region of interest" description="Disordered" evidence="1">
    <location>
        <begin position="1574"/>
        <end position="1725"/>
    </location>
</feature>
<dbReference type="Pfam" id="PF03011">
    <property type="entry name" value="PFEMP"/>
    <property type="match status" value="2"/>
</dbReference>
<dbReference type="InterPro" id="IPR054595">
    <property type="entry name" value="DBL_C"/>
</dbReference>